<feature type="region of interest" description="Disordered" evidence="1">
    <location>
        <begin position="168"/>
        <end position="194"/>
    </location>
</feature>
<evidence type="ECO:0000313" key="3">
    <source>
        <dbReference type="EMBL" id="MFI7876194.1"/>
    </source>
</evidence>
<evidence type="ECO:0000256" key="1">
    <source>
        <dbReference type="SAM" id="MobiDB-lite"/>
    </source>
</evidence>
<reference evidence="3 4" key="1">
    <citation type="submission" date="2024-07" db="EMBL/GenBank/DDBJ databases">
        <title>Whole genome sequencing of Prodigiosin pigment-producing Streptomyces salinarius isolated from rhizosphere soil of Arachis hypogaea.</title>
        <authorList>
            <person name="Vidhya A."/>
            <person name="Ramya S."/>
        </authorList>
    </citation>
    <scope>NUCLEOTIDE SEQUENCE [LARGE SCALE GENOMIC DNA]</scope>
    <source>
        <strain evidence="3 4">VRMG2420</strain>
    </source>
</reference>
<feature type="signal peptide" evidence="2">
    <location>
        <begin position="1"/>
        <end position="26"/>
    </location>
</feature>
<accession>A0ABW8BMB4</accession>
<organism evidence="3 4">
    <name type="scientific">Streptomyces salinarius</name>
    <dbReference type="NCBI Taxonomy" id="2762598"/>
    <lineage>
        <taxon>Bacteria</taxon>
        <taxon>Bacillati</taxon>
        <taxon>Actinomycetota</taxon>
        <taxon>Actinomycetes</taxon>
        <taxon>Kitasatosporales</taxon>
        <taxon>Streptomycetaceae</taxon>
        <taxon>Streptomyces</taxon>
    </lineage>
</organism>
<keyword evidence="2" id="KW-0732">Signal</keyword>
<dbReference type="EMBL" id="JBITPR010000075">
    <property type="protein sequence ID" value="MFI7876194.1"/>
    <property type="molecule type" value="Genomic_DNA"/>
</dbReference>
<dbReference type="PROSITE" id="PS51257">
    <property type="entry name" value="PROKAR_LIPOPROTEIN"/>
    <property type="match status" value="1"/>
</dbReference>
<feature type="chain" id="PRO_5045616868" description="Lipoprotein" evidence="2">
    <location>
        <begin position="27"/>
        <end position="215"/>
    </location>
</feature>
<comment type="caution">
    <text evidence="3">The sequence shown here is derived from an EMBL/GenBank/DDBJ whole genome shotgun (WGS) entry which is preliminary data.</text>
</comment>
<evidence type="ECO:0008006" key="5">
    <source>
        <dbReference type="Google" id="ProtNLM"/>
    </source>
</evidence>
<dbReference type="RefSeq" id="WP_399595210.1">
    <property type="nucleotide sequence ID" value="NZ_JBITPR010000075.1"/>
</dbReference>
<protein>
    <recommendedName>
        <fullName evidence="5">Lipoprotein</fullName>
    </recommendedName>
</protein>
<sequence length="215" mass="22893">MLVERRTTVPLVGALLAVLAACSGGAEDKAEASPGSKMKEIRTAAQLGALCSDFKVGHPEAARYSGDGPHRVAPFEGGYETDTDVGPGWTLQDDVEFDGLPATAPTTPVSEIELLACAEGKPGEDLQRECKYLEFGLQSTPQRSYPLYSQTYTYTVYELRTGRVVDTMTRDPRGSCPARISSSGGGSGSPGKLYSQISHWTTESALKPVVEGTAR</sequence>
<evidence type="ECO:0000313" key="4">
    <source>
        <dbReference type="Proteomes" id="UP001614264"/>
    </source>
</evidence>
<keyword evidence="4" id="KW-1185">Reference proteome</keyword>
<dbReference type="Proteomes" id="UP001614264">
    <property type="component" value="Unassembled WGS sequence"/>
</dbReference>
<evidence type="ECO:0000256" key="2">
    <source>
        <dbReference type="SAM" id="SignalP"/>
    </source>
</evidence>
<name>A0ABW8BMB4_9ACTN</name>
<gene>
    <name evidence="3" type="ORF">AB4829_37110</name>
</gene>
<proteinExistence type="predicted"/>